<feature type="region of interest" description="Disordered" evidence="1">
    <location>
        <begin position="54"/>
        <end position="77"/>
    </location>
</feature>
<evidence type="ECO:0000256" key="2">
    <source>
        <dbReference type="SAM" id="SignalP"/>
    </source>
</evidence>
<dbReference type="EMBL" id="GGFL01010278">
    <property type="protein sequence ID" value="MBW74456.1"/>
    <property type="molecule type" value="Transcribed_RNA"/>
</dbReference>
<name>A0A2M4DA67_ANODA</name>
<feature type="signal peptide" evidence="2">
    <location>
        <begin position="1"/>
        <end position="20"/>
    </location>
</feature>
<evidence type="ECO:0000313" key="3">
    <source>
        <dbReference type="EMBL" id="MBW74456.1"/>
    </source>
</evidence>
<sequence length="77" mass="8327">MKKVLAGQLITYLLAGFRWADEADEDAHTHISGWSQPSPLRARTTQVMLTSKNTSALHLGQPDPMSSLESSSAGLDC</sequence>
<keyword evidence="2" id="KW-0732">Signal</keyword>
<evidence type="ECO:0000256" key="1">
    <source>
        <dbReference type="SAM" id="MobiDB-lite"/>
    </source>
</evidence>
<proteinExistence type="predicted"/>
<dbReference type="AlphaFoldDB" id="A0A2M4DA67"/>
<feature type="compositionally biased region" description="Polar residues" evidence="1">
    <location>
        <begin position="67"/>
        <end position="77"/>
    </location>
</feature>
<accession>A0A2M4DA67</accession>
<organism evidence="3">
    <name type="scientific">Anopheles darlingi</name>
    <name type="common">Mosquito</name>
    <dbReference type="NCBI Taxonomy" id="43151"/>
    <lineage>
        <taxon>Eukaryota</taxon>
        <taxon>Metazoa</taxon>
        <taxon>Ecdysozoa</taxon>
        <taxon>Arthropoda</taxon>
        <taxon>Hexapoda</taxon>
        <taxon>Insecta</taxon>
        <taxon>Pterygota</taxon>
        <taxon>Neoptera</taxon>
        <taxon>Endopterygota</taxon>
        <taxon>Diptera</taxon>
        <taxon>Nematocera</taxon>
        <taxon>Culicoidea</taxon>
        <taxon>Culicidae</taxon>
        <taxon>Anophelinae</taxon>
        <taxon>Anopheles</taxon>
    </lineage>
</organism>
<feature type="chain" id="PRO_5014915168" evidence="2">
    <location>
        <begin position="21"/>
        <end position="77"/>
    </location>
</feature>
<reference evidence="3" key="1">
    <citation type="submission" date="2018-01" db="EMBL/GenBank/DDBJ databases">
        <title>An insight into the sialome of Amazonian anophelines.</title>
        <authorList>
            <person name="Ribeiro J.M."/>
            <person name="Scarpassa V."/>
            <person name="Calvo E."/>
        </authorList>
    </citation>
    <scope>NUCLEOTIDE SEQUENCE</scope>
</reference>
<protein>
    <submittedName>
        <fullName evidence="3">Putative secreted protein</fullName>
    </submittedName>
</protein>